<dbReference type="OrthoDB" id="3039677at2759"/>
<proteinExistence type="predicted"/>
<name>A0A0L6VAQ4_9BASI</name>
<keyword evidence="2" id="KW-1185">Reference proteome</keyword>
<reference evidence="1 2" key="1">
    <citation type="submission" date="2015-08" db="EMBL/GenBank/DDBJ databases">
        <title>Next Generation Sequencing and Analysis of the Genome of Puccinia sorghi L Schw, the Causal Agent of Maize Common Rust.</title>
        <authorList>
            <person name="Rochi L."/>
            <person name="Burguener G."/>
            <person name="Darino M."/>
            <person name="Turjanski A."/>
            <person name="Kreff E."/>
            <person name="Dieguez M.J."/>
            <person name="Sacco F."/>
        </authorList>
    </citation>
    <scope>NUCLEOTIDE SEQUENCE [LARGE SCALE GENOMIC DNA]</scope>
    <source>
        <strain evidence="1 2">RO10H11247</strain>
    </source>
</reference>
<protein>
    <submittedName>
        <fullName evidence="1">Uncharacterized protein</fullName>
    </submittedName>
</protein>
<dbReference type="Proteomes" id="UP000037035">
    <property type="component" value="Unassembled WGS sequence"/>
</dbReference>
<gene>
    <name evidence="1" type="ORF">VP01_2069g1</name>
</gene>
<sequence>MSFNKHSGGAREAKSLANQVERSGSLIFYSILLHGSIFFAGSVMRSAKLLSRTFFISSKNAVDYRRRLNLKLVLQLTSVQLPKILSWTQRLKTMFAADSTICFMNLKPLHLNVDSNRRQTHACVHIQQPSAPRPHHTNPASLFVIQDFNNWLEWLLNLPEVEAWISGWPQEPLSELPIVDYHQSNACKKLYCQTQSNILLSTSSHLQLAFTLFVDWYNPLGNKLSGKQHSMGVLALTCLNLPCSVCSKPCFTYLAGLIPSPNQPDMVTITNLLRLLVDKLLELNSGVRIKTHQFQNGRKVTIKLAVLIGEVIATYFLCGPQSTRNWSSLTTPFKRMEFDGLNLTIYHIGIPS</sequence>
<accession>A0A0L6VAQ4</accession>
<organism evidence="1 2">
    <name type="scientific">Puccinia sorghi</name>
    <dbReference type="NCBI Taxonomy" id="27349"/>
    <lineage>
        <taxon>Eukaryota</taxon>
        <taxon>Fungi</taxon>
        <taxon>Dikarya</taxon>
        <taxon>Basidiomycota</taxon>
        <taxon>Pucciniomycotina</taxon>
        <taxon>Pucciniomycetes</taxon>
        <taxon>Pucciniales</taxon>
        <taxon>Pucciniaceae</taxon>
        <taxon>Puccinia</taxon>
    </lineage>
</organism>
<evidence type="ECO:0000313" key="2">
    <source>
        <dbReference type="Proteomes" id="UP000037035"/>
    </source>
</evidence>
<dbReference type="AlphaFoldDB" id="A0A0L6VAQ4"/>
<comment type="caution">
    <text evidence="1">The sequence shown here is derived from an EMBL/GenBank/DDBJ whole genome shotgun (WGS) entry which is preliminary data.</text>
</comment>
<evidence type="ECO:0000313" key="1">
    <source>
        <dbReference type="EMBL" id="KNZ57799.1"/>
    </source>
</evidence>
<dbReference type="EMBL" id="LAVV01006914">
    <property type="protein sequence ID" value="KNZ57799.1"/>
    <property type="molecule type" value="Genomic_DNA"/>
</dbReference>
<dbReference type="VEuPathDB" id="FungiDB:VP01_2069g1"/>